<name>A0A821RWW8_9NEOP</name>
<dbReference type="PANTHER" id="PTHR24388:SF54">
    <property type="entry name" value="PROTEIN ESCARGOT"/>
    <property type="match status" value="1"/>
</dbReference>
<proteinExistence type="inferred from homology"/>
<evidence type="ECO:0000256" key="10">
    <source>
        <dbReference type="PROSITE-ProRule" id="PRU01263"/>
    </source>
</evidence>
<evidence type="ECO:0000313" key="14">
    <source>
        <dbReference type="Proteomes" id="UP000663880"/>
    </source>
</evidence>
<dbReference type="InterPro" id="IPR012934">
    <property type="entry name" value="Znf_AD"/>
</dbReference>
<evidence type="ECO:0000313" key="13">
    <source>
        <dbReference type="EMBL" id="CAF4845676.1"/>
    </source>
</evidence>
<dbReference type="Gene3D" id="3.30.160.60">
    <property type="entry name" value="Classic Zinc Finger"/>
    <property type="match status" value="4"/>
</dbReference>
<sequence>MASFLMLKSRSFVDAMDKSMTNILQSVSEDSTHSDVCRICNQGNANIPIFNDTSHINISKEVMHITGVFMHKIDKYSKYICENCFNLLKGSIFFRELCLRNNQNCLKKLSNREEHMKTDQEQVFEQETPPNHCDDEVDTWLCSSCNKEFLDMISYDIHCTECNKNYENAELNFKVEKNERALCEVCGKTIACVGQLTLHLKSHSNSFPYLCDTCPYRGRTVELLKVHKRIHLKVKPFKCTQCPQRTTTHGNLKKHMDRRHSNIQYKCPYCEKITSSKHDLTKHIEDMHLNQEPFPCDICCKTFKIRHYLRKHLRKVHKIKTGHPRGRIPDYLRYQNEERNKDEVNADVMSISNMSCIM</sequence>
<feature type="binding site" evidence="10">
    <location>
        <position position="84"/>
    </location>
    <ligand>
        <name>Zn(2+)</name>
        <dbReference type="ChEBI" id="CHEBI:29105"/>
    </ligand>
</feature>
<comment type="caution">
    <text evidence="13">The sequence shown here is derived from an EMBL/GenBank/DDBJ whole genome shotgun (WGS) entry which is preliminary data.</text>
</comment>
<dbReference type="GO" id="GO:0000981">
    <property type="term" value="F:DNA-binding transcription factor activity, RNA polymerase II-specific"/>
    <property type="evidence" value="ECO:0007669"/>
    <property type="project" value="TreeGrafter"/>
</dbReference>
<feature type="binding site" evidence="10">
    <location>
        <position position="40"/>
    </location>
    <ligand>
        <name>Zn(2+)</name>
        <dbReference type="ChEBI" id="CHEBI:29105"/>
    </ligand>
</feature>
<evidence type="ECO:0000256" key="6">
    <source>
        <dbReference type="ARBA" id="ARBA00023125"/>
    </source>
</evidence>
<dbReference type="PROSITE" id="PS50157">
    <property type="entry name" value="ZINC_FINGER_C2H2_2"/>
    <property type="match status" value="5"/>
</dbReference>
<keyword evidence="3" id="KW-0677">Repeat</keyword>
<feature type="binding site" evidence="10">
    <location>
        <position position="37"/>
    </location>
    <ligand>
        <name>Zn(2+)</name>
        <dbReference type="ChEBI" id="CHEBI:29105"/>
    </ligand>
</feature>
<dbReference type="InterPro" id="IPR013087">
    <property type="entry name" value="Znf_C2H2_type"/>
</dbReference>
<feature type="domain" description="C2H2-type" evidence="11">
    <location>
        <begin position="294"/>
        <end position="317"/>
    </location>
</feature>
<dbReference type="PANTHER" id="PTHR24388">
    <property type="entry name" value="ZINC FINGER PROTEIN"/>
    <property type="match status" value="1"/>
</dbReference>
<keyword evidence="14" id="KW-1185">Reference proteome</keyword>
<dbReference type="InterPro" id="IPR036236">
    <property type="entry name" value="Znf_C2H2_sf"/>
</dbReference>
<dbReference type="GO" id="GO:0000978">
    <property type="term" value="F:RNA polymerase II cis-regulatory region sequence-specific DNA binding"/>
    <property type="evidence" value="ECO:0007669"/>
    <property type="project" value="TreeGrafter"/>
</dbReference>
<dbReference type="FunFam" id="3.30.160.60:FF:000100">
    <property type="entry name" value="Zinc finger 45-like"/>
    <property type="match status" value="1"/>
</dbReference>
<gene>
    <name evidence="13" type="ORF">PMACD_LOCUS6608</name>
</gene>
<keyword evidence="7" id="KW-0539">Nucleus</keyword>
<organism evidence="13 14">
    <name type="scientific">Pieris macdunnoughi</name>
    <dbReference type="NCBI Taxonomy" id="345717"/>
    <lineage>
        <taxon>Eukaryota</taxon>
        <taxon>Metazoa</taxon>
        <taxon>Ecdysozoa</taxon>
        <taxon>Arthropoda</taxon>
        <taxon>Hexapoda</taxon>
        <taxon>Insecta</taxon>
        <taxon>Pterygota</taxon>
        <taxon>Neoptera</taxon>
        <taxon>Endopterygota</taxon>
        <taxon>Lepidoptera</taxon>
        <taxon>Glossata</taxon>
        <taxon>Ditrysia</taxon>
        <taxon>Papilionoidea</taxon>
        <taxon>Pieridae</taxon>
        <taxon>Pierinae</taxon>
        <taxon>Pieris</taxon>
    </lineage>
</organism>
<dbReference type="SMART" id="SM00868">
    <property type="entry name" value="zf-AD"/>
    <property type="match status" value="1"/>
</dbReference>
<evidence type="ECO:0000256" key="5">
    <source>
        <dbReference type="ARBA" id="ARBA00022833"/>
    </source>
</evidence>
<keyword evidence="2 10" id="KW-0479">Metal-binding</keyword>
<keyword evidence="5 10" id="KW-0862">Zinc</keyword>
<dbReference type="Gene3D" id="3.40.1800.20">
    <property type="match status" value="1"/>
</dbReference>
<feature type="domain" description="C2H2-type" evidence="11">
    <location>
        <begin position="209"/>
        <end position="236"/>
    </location>
</feature>
<dbReference type="PROSITE" id="PS00028">
    <property type="entry name" value="ZINC_FINGER_C2H2_1"/>
    <property type="match status" value="2"/>
</dbReference>
<evidence type="ECO:0000256" key="8">
    <source>
        <dbReference type="ARBA" id="ARBA00037948"/>
    </source>
</evidence>
<dbReference type="SUPFAM" id="SSF57716">
    <property type="entry name" value="Glucocorticoid receptor-like (DNA-binding domain)"/>
    <property type="match status" value="1"/>
</dbReference>
<evidence type="ECO:0000259" key="11">
    <source>
        <dbReference type="PROSITE" id="PS50157"/>
    </source>
</evidence>
<evidence type="ECO:0000256" key="3">
    <source>
        <dbReference type="ARBA" id="ARBA00022737"/>
    </source>
</evidence>
<feature type="domain" description="C2H2-type" evidence="11">
    <location>
        <begin position="265"/>
        <end position="293"/>
    </location>
</feature>
<feature type="domain" description="C2H2-type" evidence="11">
    <location>
        <begin position="237"/>
        <end position="265"/>
    </location>
</feature>
<feature type="domain" description="ZAD" evidence="12">
    <location>
        <begin position="35"/>
        <end position="108"/>
    </location>
</feature>
<dbReference type="EMBL" id="CAJOBZ010000014">
    <property type="protein sequence ID" value="CAF4845676.1"/>
    <property type="molecule type" value="Genomic_DNA"/>
</dbReference>
<keyword evidence="4 9" id="KW-0863">Zinc-finger</keyword>
<feature type="domain" description="C2H2-type" evidence="11">
    <location>
        <begin position="181"/>
        <end position="208"/>
    </location>
</feature>
<evidence type="ECO:0000256" key="7">
    <source>
        <dbReference type="ARBA" id="ARBA00023242"/>
    </source>
</evidence>
<evidence type="ECO:0000256" key="1">
    <source>
        <dbReference type="ARBA" id="ARBA00004123"/>
    </source>
</evidence>
<dbReference type="Pfam" id="PF00096">
    <property type="entry name" value="zf-C2H2"/>
    <property type="match status" value="2"/>
</dbReference>
<evidence type="ECO:0000259" key="12">
    <source>
        <dbReference type="PROSITE" id="PS51915"/>
    </source>
</evidence>
<evidence type="ECO:0000256" key="4">
    <source>
        <dbReference type="ARBA" id="ARBA00022771"/>
    </source>
</evidence>
<evidence type="ECO:0000256" key="2">
    <source>
        <dbReference type="ARBA" id="ARBA00022723"/>
    </source>
</evidence>
<dbReference type="InterPro" id="IPR050527">
    <property type="entry name" value="Snail/Krueppel_Znf"/>
</dbReference>
<dbReference type="AlphaFoldDB" id="A0A821RWW8"/>
<evidence type="ECO:0000256" key="9">
    <source>
        <dbReference type="PROSITE-ProRule" id="PRU00042"/>
    </source>
</evidence>
<comment type="similarity">
    <text evidence="8">Belongs to the snail C2H2-type zinc-finger protein family.</text>
</comment>
<comment type="subcellular location">
    <subcellularLocation>
        <location evidence="1">Nucleus</location>
    </subcellularLocation>
</comment>
<dbReference type="SUPFAM" id="SSF57667">
    <property type="entry name" value="beta-beta-alpha zinc fingers"/>
    <property type="match status" value="3"/>
</dbReference>
<dbReference type="OrthoDB" id="3176202at2759"/>
<dbReference type="GO" id="GO:0008270">
    <property type="term" value="F:zinc ion binding"/>
    <property type="evidence" value="ECO:0007669"/>
    <property type="project" value="UniProtKB-UniRule"/>
</dbReference>
<dbReference type="Proteomes" id="UP000663880">
    <property type="component" value="Unassembled WGS sequence"/>
</dbReference>
<protein>
    <submittedName>
        <fullName evidence="13">Uncharacterized protein</fullName>
    </submittedName>
</protein>
<dbReference type="SMART" id="SM00355">
    <property type="entry name" value="ZnF_C2H2"/>
    <property type="match status" value="5"/>
</dbReference>
<dbReference type="Pfam" id="PF07776">
    <property type="entry name" value="zf-AD"/>
    <property type="match status" value="1"/>
</dbReference>
<keyword evidence="6" id="KW-0238">DNA-binding</keyword>
<feature type="binding site" evidence="10">
    <location>
        <position position="81"/>
    </location>
    <ligand>
        <name>Zn(2+)</name>
        <dbReference type="ChEBI" id="CHEBI:29105"/>
    </ligand>
</feature>
<dbReference type="PROSITE" id="PS51915">
    <property type="entry name" value="ZAD"/>
    <property type="match status" value="1"/>
</dbReference>
<reference evidence="13" key="1">
    <citation type="submission" date="2021-02" db="EMBL/GenBank/DDBJ databases">
        <authorList>
            <person name="Steward A R."/>
        </authorList>
    </citation>
    <scope>NUCLEOTIDE SEQUENCE</scope>
</reference>
<accession>A0A821RWW8</accession>
<dbReference type="GO" id="GO:0005634">
    <property type="term" value="C:nucleus"/>
    <property type="evidence" value="ECO:0007669"/>
    <property type="project" value="UniProtKB-SubCell"/>
</dbReference>